<evidence type="ECO:0000313" key="2">
    <source>
        <dbReference type="Proteomes" id="UP000007039"/>
    </source>
</evidence>
<dbReference type="RefSeq" id="WP_013450153.1">
    <property type="nucleotide sequence ID" value="NC_014758.1"/>
</dbReference>
<dbReference type="AlphaFoldDB" id="E4TIB1"/>
<name>E4TIB1_CALNY</name>
<sequence length="100" mass="11817" precursor="true">MRYVIVLLVSIIYGCAAHEIEFKGDKMIFSLKNDRETYFHYSVDNFKPHKMEKDGGYWTIVVDKMDEFKFFYTDDRGVKSVDCAEVENDDFGNINCIFKM</sequence>
<dbReference type="OrthoDB" id="5420901at2"/>
<gene>
    <name evidence="1" type="ordered locus">Calni_0019</name>
</gene>
<dbReference type="HOGENOM" id="CLU_175394_0_0_0"/>
<reference evidence="1 2" key="2">
    <citation type="journal article" date="2011" name="Stand. Genomic Sci.">
        <title>Complete genome sequence of Calditerrivibrio nitroreducens type strain (Yu37-1).</title>
        <authorList>
            <person name="Pitluck S."/>
            <person name="Sikorski J."/>
            <person name="Zeytun A."/>
            <person name="Lapidus A."/>
            <person name="Nolan M."/>
            <person name="Lucas S."/>
            <person name="Hammon N."/>
            <person name="Deshpande S."/>
            <person name="Cheng J.F."/>
            <person name="Tapia R."/>
            <person name="Han C."/>
            <person name="Goodwin L."/>
            <person name="Liolios K."/>
            <person name="Pagani I."/>
            <person name="Ivanova N."/>
            <person name="Mavromatis K."/>
            <person name="Pati A."/>
            <person name="Chen A."/>
            <person name="Palaniappan K."/>
            <person name="Hauser L."/>
            <person name="Chang Y.J."/>
            <person name="Jeffries C.D."/>
            <person name="Detter J.C."/>
            <person name="Brambilla E."/>
            <person name="Djao O.D."/>
            <person name="Rohde M."/>
            <person name="Spring S."/>
            <person name="Goker M."/>
            <person name="Woyke T."/>
            <person name="Bristow J."/>
            <person name="Eisen J.A."/>
            <person name="Markowitz V."/>
            <person name="Hugenholtz P."/>
            <person name="Kyrpides N.C."/>
            <person name="Klenk H.P."/>
            <person name="Land M."/>
        </authorList>
    </citation>
    <scope>NUCLEOTIDE SEQUENCE [LARGE SCALE GENOMIC DNA]</scope>
    <source>
        <strain evidence="2">DSM 19672 / NBRC 101217 / Yu37-1</strain>
    </source>
</reference>
<dbReference type="PROSITE" id="PS51257">
    <property type="entry name" value="PROKAR_LIPOPROTEIN"/>
    <property type="match status" value="1"/>
</dbReference>
<dbReference type="Proteomes" id="UP000007039">
    <property type="component" value="Chromosome"/>
</dbReference>
<organism evidence="1 2">
    <name type="scientific">Calditerrivibrio nitroreducens (strain DSM 19672 / NBRC 101217 / Yu37-1)</name>
    <dbReference type="NCBI Taxonomy" id="768670"/>
    <lineage>
        <taxon>Bacteria</taxon>
        <taxon>Pseudomonadati</taxon>
        <taxon>Deferribacterota</taxon>
        <taxon>Deferribacteres</taxon>
        <taxon>Deferribacterales</taxon>
        <taxon>Calditerrivibrionaceae</taxon>
    </lineage>
</organism>
<evidence type="ECO:0000313" key="1">
    <source>
        <dbReference type="EMBL" id="ADR17936.1"/>
    </source>
</evidence>
<dbReference type="EMBL" id="CP002347">
    <property type="protein sequence ID" value="ADR17936.1"/>
    <property type="molecule type" value="Genomic_DNA"/>
</dbReference>
<protein>
    <recommendedName>
        <fullName evidence="3">Lipoprotein</fullName>
    </recommendedName>
</protein>
<evidence type="ECO:0008006" key="3">
    <source>
        <dbReference type="Google" id="ProtNLM"/>
    </source>
</evidence>
<reference key="1">
    <citation type="submission" date="2010-11" db="EMBL/GenBank/DDBJ databases">
        <title>The complete genome of chromosome of Calditerrivibrio nitroreducens DSM 19672.</title>
        <authorList>
            <consortium name="US DOE Joint Genome Institute (JGI-PGF)"/>
            <person name="Lucas S."/>
            <person name="Copeland A."/>
            <person name="Lapidus A."/>
            <person name="Bruce D."/>
            <person name="Goodwin L."/>
            <person name="Pitluck S."/>
            <person name="Kyrpides N."/>
            <person name="Mavromatis K."/>
            <person name="Ivanova N."/>
            <person name="Mikhailova N."/>
            <person name="Zeytun A."/>
            <person name="Brettin T."/>
            <person name="Detter J.C."/>
            <person name="Tapia R."/>
            <person name="Han C."/>
            <person name="Land M."/>
            <person name="Hauser L."/>
            <person name="Markowitz V."/>
            <person name="Cheng J.-F."/>
            <person name="Hugenholtz P."/>
            <person name="Woyke T."/>
            <person name="Wu D."/>
            <person name="Spring S."/>
            <person name="Schroeder M."/>
            <person name="Brambilla E."/>
            <person name="Klenk H.-P."/>
            <person name="Eisen J.A."/>
        </authorList>
    </citation>
    <scope>NUCLEOTIDE SEQUENCE [LARGE SCALE GENOMIC DNA]</scope>
    <source>
        <strain>DSM 19672</strain>
    </source>
</reference>
<accession>E4TIB1</accession>
<dbReference type="STRING" id="768670.Calni_0019"/>
<keyword evidence="2" id="KW-1185">Reference proteome</keyword>
<proteinExistence type="predicted"/>
<dbReference type="KEGG" id="cni:Calni_0019"/>